<reference evidence="2" key="1">
    <citation type="journal article" date="2019" name="Int. J. Syst. Evol. Microbiol.">
        <title>The Global Catalogue of Microorganisms (GCM) 10K type strain sequencing project: providing services to taxonomists for standard genome sequencing and annotation.</title>
        <authorList>
            <consortium name="The Broad Institute Genomics Platform"/>
            <consortium name="The Broad Institute Genome Sequencing Center for Infectious Disease"/>
            <person name="Wu L."/>
            <person name="Ma J."/>
        </authorList>
    </citation>
    <scope>NUCLEOTIDE SEQUENCE [LARGE SCALE GENOMIC DNA]</scope>
    <source>
        <strain evidence="2">JCM 4737</strain>
    </source>
</reference>
<evidence type="ECO:0000313" key="1">
    <source>
        <dbReference type="EMBL" id="GHA83275.1"/>
    </source>
</evidence>
<name>A0ABQ3DCY2_9ACTN</name>
<protein>
    <submittedName>
        <fullName evidence="1">Uncharacterized protein</fullName>
    </submittedName>
</protein>
<accession>A0ABQ3DCY2</accession>
<dbReference type="RefSeq" id="WP_138895803.1">
    <property type="nucleotide sequence ID" value="NZ_BMVO01000001.1"/>
</dbReference>
<dbReference type="EMBL" id="BMVO01000001">
    <property type="protein sequence ID" value="GHA83275.1"/>
    <property type="molecule type" value="Genomic_DNA"/>
</dbReference>
<keyword evidence="2" id="KW-1185">Reference proteome</keyword>
<evidence type="ECO:0000313" key="2">
    <source>
        <dbReference type="Proteomes" id="UP000599437"/>
    </source>
</evidence>
<sequence>MTTSDLRARYLDMESAAVLREVQALAADHAADGGRAAELAAAAAILQYRYAFPLHQGPRGPRPDSGLPDVDLMRRVVFQSNGFMAVAAGQVRAALGGRPLGSLNLCSFPDPLPADDAVEALLYNPLAGVAALVGRIARGEDTADALRDVEDRAVRNLPPYQEW</sequence>
<gene>
    <name evidence="1" type="ORF">GCM10010346_02010</name>
</gene>
<proteinExistence type="predicted"/>
<comment type="caution">
    <text evidence="1">The sequence shown here is derived from an EMBL/GenBank/DDBJ whole genome shotgun (WGS) entry which is preliminary data.</text>
</comment>
<dbReference type="Proteomes" id="UP000599437">
    <property type="component" value="Unassembled WGS sequence"/>
</dbReference>
<organism evidence="1 2">
    <name type="scientific">Streptomyces chryseus</name>
    <dbReference type="NCBI Taxonomy" id="68186"/>
    <lineage>
        <taxon>Bacteria</taxon>
        <taxon>Bacillati</taxon>
        <taxon>Actinomycetota</taxon>
        <taxon>Actinomycetes</taxon>
        <taxon>Kitasatosporales</taxon>
        <taxon>Streptomycetaceae</taxon>
        <taxon>Streptomyces</taxon>
    </lineage>
</organism>